<organism evidence="2 3">
    <name type="scientific">Pterulicium gracile</name>
    <dbReference type="NCBI Taxonomy" id="1884261"/>
    <lineage>
        <taxon>Eukaryota</taxon>
        <taxon>Fungi</taxon>
        <taxon>Dikarya</taxon>
        <taxon>Basidiomycota</taxon>
        <taxon>Agaricomycotina</taxon>
        <taxon>Agaricomycetes</taxon>
        <taxon>Agaricomycetidae</taxon>
        <taxon>Agaricales</taxon>
        <taxon>Pleurotineae</taxon>
        <taxon>Pterulaceae</taxon>
        <taxon>Pterulicium</taxon>
    </lineage>
</organism>
<evidence type="ECO:0000313" key="2">
    <source>
        <dbReference type="EMBL" id="TFL05042.1"/>
    </source>
</evidence>
<accession>A0A5C3QT38</accession>
<evidence type="ECO:0000313" key="3">
    <source>
        <dbReference type="Proteomes" id="UP000305067"/>
    </source>
</evidence>
<dbReference type="InterPro" id="IPR036047">
    <property type="entry name" value="F-box-like_dom_sf"/>
</dbReference>
<dbReference type="OrthoDB" id="3051796at2759"/>
<feature type="domain" description="F-box" evidence="1">
    <location>
        <begin position="24"/>
        <end position="78"/>
    </location>
</feature>
<name>A0A5C3QT38_9AGAR</name>
<proteinExistence type="predicted"/>
<dbReference type="Gene3D" id="1.20.1280.50">
    <property type="match status" value="1"/>
</dbReference>
<dbReference type="EMBL" id="ML178817">
    <property type="protein sequence ID" value="TFL05042.1"/>
    <property type="molecule type" value="Genomic_DNA"/>
</dbReference>
<dbReference type="InterPro" id="IPR001810">
    <property type="entry name" value="F-box_dom"/>
</dbReference>
<keyword evidence="3" id="KW-1185">Reference proteome</keyword>
<dbReference type="SUPFAM" id="SSF81383">
    <property type="entry name" value="F-box domain"/>
    <property type="match status" value="1"/>
</dbReference>
<dbReference type="Pfam" id="PF12937">
    <property type="entry name" value="F-box-like"/>
    <property type="match status" value="1"/>
</dbReference>
<dbReference type="AlphaFoldDB" id="A0A5C3QT38"/>
<evidence type="ECO:0000259" key="1">
    <source>
        <dbReference type="Pfam" id="PF12937"/>
    </source>
</evidence>
<reference evidence="2 3" key="1">
    <citation type="journal article" date="2019" name="Nat. Ecol. Evol.">
        <title>Megaphylogeny resolves global patterns of mushroom evolution.</title>
        <authorList>
            <person name="Varga T."/>
            <person name="Krizsan K."/>
            <person name="Foldi C."/>
            <person name="Dima B."/>
            <person name="Sanchez-Garcia M."/>
            <person name="Sanchez-Ramirez S."/>
            <person name="Szollosi G.J."/>
            <person name="Szarkandi J.G."/>
            <person name="Papp V."/>
            <person name="Albert L."/>
            <person name="Andreopoulos W."/>
            <person name="Angelini C."/>
            <person name="Antonin V."/>
            <person name="Barry K.W."/>
            <person name="Bougher N.L."/>
            <person name="Buchanan P."/>
            <person name="Buyck B."/>
            <person name="Bense V."/>
            <person name="Catcheside P."/>
            <person name="Chovatia M."/>
            <person name="Cooper J."/>
            <person name="Damon W."/>
            <person name="Desjardin D."/>
            <person name="Finy P."/>
            <person name="Geml J."/>
            <person name="Haridas S."/>
            <person name="Hughes K."/>
            <person name="Justo A."/>
            <person name="Karasinski D."/>
            <person name="Kautmanova I."/>
            <person name="Kiss B."/>
            <person name="Kocsube S."/>
            <person name="Kotiranta H."/>
            <person name="LaButti K.M."/>
            <person name="Lechner B.E."/>
            <person name="Liimatainen K."/>
            <person name="Lipzen A."/>
            <person name="Lukacs Z."/>
            <person name="Mihaltcheva S."/>
            <person name="Morgado L.N."/>
            <person name="Niskanen T."/>
            <person name="Noordeloos M.E."/>
            <person name="Ohm R.A."/>
            <person name="Ortiz-Santana B."/>
            <person name="Ovrebo C."/>
            <person name="Racz N."/>
            <person name="Riley R."/>
            <person name="Savchenko A."/>
            <person name="Shiryaev A."/>
            <person name="Soop K."/>
            <person name="Spirin V."/>
            <person name="Szebenyi C."/>
            <person name="Tomsovsky M."/>
            <person name="Tulloss R.E."/>
            <person name="Uehling J."/>
            <person name="Grigoriev I.V."/>
            <person name="Vagvolgyi C."/>
            <person name="Papp T."/>
            <person name="Martin F.M."/>
            <person name="Miettinen O."/>
            <person name="Hibbett D.S."/>
            <person name="Nagy L.G."/>
        </authorList>
    </citation>
    <scope>NUCLEOTIDE SEQUENCE [LARGE SCALE GENOMIC DNA]</scope>
    <source>
        <strain evidence="2 3">CBS 309.79</strain>
    </source>
</reference>
<protein>
    <recommendedName>
        <fullName evidence="1">F-box domain-containing protein</fullName>
    </recommendedName>
</protein>
<gene>
    <name evidence="2" type="ORF">BDV98DRAFT_282338</name>
</gene>
<sequence>MIVYTVDHYSPAKIHHKPTRAPPALPADLLYDIFQLVIQNDTFTGLEMAQSPWNLAAVCKNWRSICITSPKLWTRFHLNNHRCRLTGTFDDNQVCVNGLSLRRCYIQLERSKDLPLSVDSRTFETRSCKRSILRTIAGQRHRWNALRFDAEAKALEDFPKLILYKENLHRLHSLQYHCRTTSLLGFSLPFGATSLTSLVSLHILYWGGTVTSVVPTQFPWSQLQNLYLDGYSGKGNAVSLLTVLSLSTSLVAFKLQTRDLSFSKDTEEFDLTKFPPDSIILHHLTHLDFDIRTPDSLYHLLPYIRTPALDVIFLGPLSNYDIQVVTDLVKRSGCKPTCLDMAFVYRPSFEQLLQRLDNLEELAIHGWEDTSEEDASDCNEVLAPLLRVEGSPFFHPRLRRLSISNLQFDPDLLVHVVESRLSTVPEREERIPLTVLEMCHFPKENNSTLFGFYKTMLRDRLSQYESGAFMLVFDPKAFNSRNRLQRRF</sequence>
<dbReference type="Proteomes" id="UP000305067">
    <property type="component" value="Unassembled WGS sequence"/>
</dbReference>